<protein>
    <submittedName>
        <fullName evidence="2">Uncharacterized protein</fullName>
    </submittedName>
</protein>
<evidence type="ECO:0000313" key="3">
    <source>
        <dbReference type="Proteomes" id="UP000272942"/>
    </source>
</evidence>
<dbReference type="Proteomes" id="UP000272942">
    <property type="component" value="Unassembled WGS sequence"/>
</dbReference>
<dbReference type="OrthoDB" id="6263361at2759"/>
<reference evidence="2 3" key="1">
    <citation type="submission" date="2018-11" db="EMBL/GenBank/DDBJ databases">
        <authorList>
            <consortium name="Pathogen Informatics"/>
        </authorList>
    </citation>
    <scope>NUCLEOTIDE SEQUENCE [LARGE SCALE GENOMIC DNA]</scope>
    <source>
        <strain evidence="2 3">Egypt</strain>
    </source>
</reference>
<evidence type="ECO:0000313" key="2">
    <source>
        <dbReference type="EMBL" id="VDP91684.1"/>
    </source>
</evidence>
<organism evidence="2 3">
    <name type="scientific">Echinostoma caproni</name>
    <dbReference type="NCBI Taxonomy" id="27848"/>
    <lineage>
        <taxon>Eukaryota</taxon>
        <taxon>Metazoa</taxon>
        <taxon>Spiralia</taxon>
        <taxon>Lophotrochozoa</taxon>
        <taxon>Platyhelminthes</taxon>
        <taxon>Trematoda</taxon>
        <taxon>Digenea</taxon>
        <taxon>Plagiorchiida</taxon>
        <taxon>Echinostomata</taxon>
        <taxon>Echinostomatoidea</taxon>
        <taxon>Echinostomatidae</taxon>
        <taxon>Echinostoma</taxon>
    </lineage>
</organism>
<dbReference type="EMBL" id="UZAN01057519">
    <property type="protein sequence ID" value="VDP91684.1"/>
    <property type="molecule type" value="Genomic_DNA"/>
</dbReference>
<feature type="region of interest" description="Disordered" evidence="1">
    <location>
        <begin position="371"/>
        <end position="395"/>
    </location>
</feature>
<gene>
    <name evidence="2" type="ORF">ECPE_LOCUS14412</name>
</gene>
<feature type="compositionally biased region" description="Polar residues" evidence="1">
    <location>
        <begin position="383"/>
        <end position="395"/>
    </location>
</feature>
<name>A0A3P8ICS5_9TREM</name>
<dbReference type="AlphaFoldDB" id="A0A3P8ICS5"/>
<keyword evidence="3" id="KW-1185">Reference proteome</keyword>
<proteinExistence type="predicted"/>
<evidence type="ECO:0000256" key="1">
    <source>
        <dbReference type="SAM" id="MobiDB-lite"/>
    </source>
</evidence>
<sequence>MFEWPSTRSNDLKLASQLVLLFMPPYLYARFRVLTEALQRVLSNHYNLANMFPCAPMRSMANANGTFERMLDAVVKSAATAFFGQSDQVSVGLPFSSPGENWRESLVRLLLCDSTGSMFHVPANLVRQHSSEEYLKHSVRSPYDTSLACDDPTTIQLSLGRNTVSRGDVDLYGVLNIPLCLVSVASASENRRVRAWPSSGALIDKTHRIMTKTRLASTPMLARDPLLLSPYRSYSTECFITEFGPNCDTDASCNRAHSTQLPHPGSLNMTSMTGHWGTSSCNSITSDTLTSLDPQRLASLGNTAHLIKLLNQIINDRQMDPRRKMKRLYDVSISEFRDQQTSSAYLERLQRRIDAQAQPTVLERITNVLRRGRQSRSRVRPQCSASESPPRSTAV</sequence>
<accession>A0A3P8ICS5</accession>